<comment type="cofactor">
    <cofactor evidence="1">
        <name>Mo-molybdopterin</name>
        <dbReference type="ChEBI" id="CHEBI:71302"/>
    </cofactor>
</comment>
<keyword evidence="8" id="KW-0349">Heme</keyword>
<gene>
    <name evidence="16" type="primary">LOC115211800</name>
</gene>
<dbReference type="InterPro" id="IPR036400">
    <property type="entry name" value="Cyt_B5-like_heme/steroid_sf"/>
</dbReference>
<dbReference type="SUPFAM" id="SSF55856">
    <property type="entry name" value="Cytochrome b5-like heme/steroid binding domain"/>
    <property type="match status" value="1"/>
</dbReference>
<evidence type="ECO:0000256" key="6">
    <source>
        <dbReference type="ARBA" id="ARBA00012505"/>
    </source>
</evidence>
<dbReference type="PRINTS" id="PR00407">
    <property type="entry name" value="EUMOPTERIN"/>
</dbReference>
<reference evidence="16" key="1">
    <citation type="submission" date="2025-08" db="UniProtKB">
        <authorList>
            <consortium name="RefSeq"/>
        </authorList>
    </citation>
    <scope>IDENTIFICATION</scope>
</reference>
<dbReference type="Gene3D" id="3.90.420.10">
    <property type="entry name" value="Oxidoreductase, molybdopterin-binding domain"/>
    <property type="match status" value="1"/>
</dbReference>
<evidence type="ECO:0000256" key="1">
    <source>
        <dbReference type="ARBA" id="ARBA00001924"/>
    </source>
</evidence>
<dbReference type="AlphaFoldDB" id="A0A6P7SD85"/>
<dbReference type="KEGG" id="osn:115211800"/>
<feature type="domain" description="Cytochrome b5 heme-binding" evidence="14">
    <location>
        <begin position="104"/>
        <end position="182"/>
    </location>
</feature>
<keyword evidence="7" id="KW-0500">Molybdenum</keyword>
<dbReference type="Proteomes" id="UP000515154">
    <property type="component" value="Linkage group LG5"/>
</dbReference>
<dbReference type="InterPro" id="IPR014756">
    <property type="entry name" value="Ig_E-set"/>
</dbReference>
<dbReference type="InterPro" id="IPR036374">
    <property type="entry name" value="OxRdtase_Mopterin-bd_sf"/>
</dbReference>
<sequence length="574" mass="64492">MALARLLKSTASCNFEAVVRHISPACYYSNLNNSGHSVYSGHRKQYQYRNYYHQQCFHKTSASYAKYGIISLATGAAFGLYAYIQANPESAADYVEAGKPLDNLPTYTKEEVAKHCSKETKIWVTYKKGVYDITDYVESHPGGKKIYLAAGKSIEPFWSLYAVHKNSEIFAILETYRIGNFKPDEEDIKKAQDVNDPYANDPKRHPALIPSSMKPFNAEPPVEILTEKFLTPKEIFFVRNHLPVPEVNVETYRLDVTTENSKRTISLSVKDLKKFPKHDVTSVVQCAGNRRSEMKEIKTVKGLNWGNAAIGNGVWSGVRLIDVLKHAGIDFTNTGYKHIQFEGLDLDPTGAPYGASIPIDLFKVIQQDVILAYEMNGEELTADHGYPLRVIIPGVVGARQVKWLKKIILSSEESTSHWQRRDYKGFNSSVDWHNVDFDSAESIQQFPVQSVISNPSQGSHINEDDEEIEIQGYAWSGGGRGIIRVDISVDGGKTWQTASLQTAKQSLYRTYAWTLWSATVEVPKDHNGSLNLVCKATDISYNTQPDSVEGIWNLRGVLSNAWHRVLVHVDKEEA</sequence>
<comment type="subcellular location">
    <subcellularLocation>
        <location evidence="3">Mitochondrion intermembrane space</location>
    </subcellularLocation>
</comment>
<evidence type="ECO:0000256" key="7">
    <source>
        <dbReference type="ARBA" id="ARBA00022505"/>
    </source>
</evidence>
<organism evidence="15 16">
    <name type="scientific">Octopus sinensis</name>
    <name type="common">East Asian common octopus</name>
    <dbReference type="NCBI Taxonomy" id="2607531"/>
    <lineage>
        <taxon>Eukaryota</taxon>
        <taxon>Metazoa</taxon>
        <taxon>Spiralia</taxon>
        <taxon>Lophotrochozoa</taxon>
        <taxon>Mollusca</taxon>
        <taxon>Cephalopoda</taxon>
        <taxon>Coleoidea</taxon>
        <taxon>Octopodiformes</taxon>
        <taxon>Octopoda</taxon>
        <taxon>Incirrata</taxon>
        <taxon>Octopodidae</taxon>
        <taxon>Octopus</taxon>
    </lineage>
</organism>
<keyword evidence="11" id="KW-0408">Iron</keyword>
<keyword evidence="9" id="KW-0479">Metal-binding</keyword>
<dbReference type="GO" id="GO:0006790">
    <property type="term" value="P:sulfur compound metabolic process"/>
    <property type="evidence" value="ECO:0007669"/>
    <property type="project" value="UniProtKB-UniPathway"/>
</dbReference>
<comment type="pathway">
    <text evidence="4">Sulfur metabolism.</text>
</comment>
<dbReference type="UniPathway" id="UPA00096"/>
<evidence type="ECO:0000256" key="3">
    <source>
        <dbReference type="ARBA" id="ARBA00004569"/>
    </source>
</evidence>
<dbReference type="InterPro" id="IPR005066">
    <property type="entry name" value="MoCF_OxRdtse_dimer"/>
</dbReference>
<keyword evidence="12" id="KW-0496">Mitochondrion</keyword>
<dbReference type="PROSITE" id="PS00191">
    <property type="entry name" value="CYTOCHROME_B5_1"/>
    <property type="match status" value="1"/>
</dbReference>
<dbReference type="Gene3D" id="3.10.120.10">
    <property type="entry name" value="Cytochrome b5-like heme/steroid binding domain"/>
    <property type="match status" value="1"/>
</dbReference>
<comment type="pathway">
    <text evidence="5">Energy metabolism; sulfur metabolism.</text>
</comment>
<dbReference type="GO" id="GO:0030151">
    <property type="term" value="F:molybdenum ion binding"/>
    <property type="evidence" value="ECO:0007669"/>
    <property type="project" value="InterPro"/>
</dbReference>
<dbReference type="PANTHER" id="PTHR19372:SF7">
    <property type="entry name" value="SULFITE OXIDASE, MITOCHONDRIAL"/>
    <property type="match status" value="1"/>
</dbReference>
<evidence type="ECO:0000256" key="11">
    <source>
        <dbReference type="ARBA" id="ARBA00023004"/>
    </source>
</evidence>
<evidence type="ECO:0000256" key="5">
    <source>
        <dbReference type="ARBA" id="ARBA00004971"/>
    </source>
</evidence>
<evidence type="ECO:0000313" key="16">
    <source>
        <dbReference type="RefSeq" id="XP_029636364.1"/>
    </source>
</evidence>
<evidence type="ECO:0000256" key="13">
    <source>
        <dbReference type="ARBA" id="ARBA00070338"/>
    </source>
</evidence>
<protein>
    <recommendedName>
        <fullName evidence="13">Sulfite oxidase</fullName>
        <ecNumber evidence="6">1.8.3.1</ecNumber>
    </recommendedName>
</protein>
<dbReference type="FunFam" id="2.60.40.650:FF:000002">
    <property type="entry name" value="sulfite oxidase"/>
    <property type="match status" value="1"/>
</dbReference>
<keyword evidence="15" id="KW-1185">Reference proteome</keyword>
<dbReference type="CDD" id="cd02111">
    <property type="entry name" value="eukary_SO_Moco"/>
    <property type="match status" value="1"/>
</dbReference>
<dbReference type="PROSITE" id="PS50255">
    <property type="entry name" value="CYTOCHROME_B5_2"/>
    <property type="match status" value="1"/>
</dbReference>
<evidence type="ECO:0000256" key="4">
    <source>
        <dbReference type="ARBA" id="ARBA00004678"/>
    </source>
</evidence>
<dbReference type="InterPro" id="IPR008335">
    <property type="entry name" value="Mopterin_OxRdtase_euk"/>
</dbReference>
<dbReference type="Gene3D" id="2.60.40.650">
    <property type="match status" value="1"/>
</dbReference>
<dbReference type="Pfam" id="PF00173">
    <property type="entry name" value="Cyt-b5"/>
    <property type="match status" value="1"/>
</dbReference>
<dbReference type="InterPro" id="IPR018506">
    <property type="entry name" value="Cyt_B5_heme-BS"/>
</dbReference>
<dbReference type="Pfam" id="PF00174">
    <property type="entry name" value="Oxidored_molyb"/>
    <property type="match status" value="1"/>
</dbReference>
<dbReference type="FunFam" id="3.10.120.10:FF:000007">
    <property type="entry name" value="Sulfite oxidase, mitochondrial"/>
    <property type="match status" value="1"/>
</dbReference>
<dbReference type="Pfam" id="PF03404">
    <property type="entry name" value="Mo-co_dimer"/>
    <property type="match status" value="1"/>
</dbReference>
<evidence type="ECO:0000259" key="14">
    <source>
        <dbReference type="PROSITE" id="PS50255"/>
    </source>
</evidence>
<dbReference type="SUPFAM" id="SSF56524">
    <property type="entry name" value="Oxidoreductase molybdopterin-binding domain"/>
    <property type="match status" value="1"/>
</dbReference>
<dbReference type="GO" id="GO:0005758">
    <property type="term" value="C:mitochondrial intermembrane space"/>
    <property type="evidence" value="ECO:0007669"/>
    <property type="project" value="UniProtKB-SubCell"/>
</dbReference>
<dbReference type="InterPro" id="IPR001199">
    <property type="entry name" value="Cyt_B5-like_heme/steroid-bd"/>
</dbReference>
<dbReference type="SMART" id="SM01117">
    <property type="entry name" value="Cyt-b5"/>
    <property type="match status" value="1"/>
</dbReference>
<evidence type="ECO:0000256" key="2">
    <source>
        <dbReference type="ARBA" id="ARBA00001970"/>
    </source>
</evidence>
<evidence type="ECO:0000256" key="12">
    <source>
        <dbReference type="ARBA" id="ARBA00023128"/>
    </source>
</evidence>
<evidence type="ECO:0000256" key="10">
    <source>
        <dbReference type="ARBA" id="ARBA00023002"/>
    </source>
</evidence>
<accession>A0A6P7SD85</accession>
<evidence type="ECO:0000256" key="9">
    <source>
        <dbReference type="ARBA" id="ARBA00022723"/>
    </source>
</evidence>
<name>A0A6P7SD85_9MOLL</name>
<dbReference type="EC" id="1.8.3.1" evidence="6"/>
<dbReference type="RefSeq" id="XP_029636364.1">
    <property type="nucleotide sequence ID" value="XM_029780504.2"/>
</dbReference>
<dbReference type="InterPro" id="IPR000572">
    <property type="entry name" value="OxRdtase_Mopterin-bd_dom"/>
</dbReference>
<dbReference type="GO" id="GO:0043546">
    <property type="term" value="F:molybdopterin cofactor binding"/>
    <property type="evidence" value="ECO:0007669"/>
    <property type="project" value="TreeGrafter"/>
</dbReference>
<dbReference type="PANTHER" id="PTHR19372">
    <property type="entry name" value="SULFITE REDUCTASE"/>
    <property type="match status" value="1"/>
</dbReference>
<comment type="cofactor">
    <cofactor evidence="2">
        <name>heme b</name>
        <dbReference type="ChEBI" id="CHEBI:60344"/>
    </cofactor>
</comment>
<dbReference type="SUPFAM" id="SSF81296">
    <property type="entry name" value="E set domains"/>
    <property type="match status" value="1"/>
</dbReference>
<evidence type="ECO:0000256" key="8">
    <source>
        <dbReference type="ARBA" id="ARBA00022617"/>
    </source>
</evidence>
<evidence type="ECO:0000313" key="15">
    <source>
        <dbReference type="Proteomes" id="UP000515154"/>
    </source>
</evidence>
<dbReference type="GO" id="GO:0008482">
    <property type="term" value="F:sulfite oxidase activity"/>
    <property type="evidence" value="ECO:0007669"/>
    <property type="project" value="UniProtKB-EC"/>
</dbReference>
<keyword evidence="10" id="KW-0560">Oxidoreductase</keyword>
<proteinExistence type="predicted"/>
<dbReference type="FunFam" id="3.90.420.10:FF:000002">
    <property type="entry name" value="sulfite oxidase, mitochondrial"/>
    <property type="match status" value="1"/>
</dbReference>
<dbReference type="GO" id="GO:0020037">
    <property type="term" value="F:heme binding"/>
    <property type="evidence" value="ECO:0007669"/>
    <property type="project" value="InterPro"/>
</dbReference>